<evidence type="ECO:0000313" key="4">
    <source>
        <dbReference type="Proteomes" id="UP000811609"/>
    </source>
</evidence>
<sequence>MNTLIDENPFFTTLLESGECGINNLIVDADFVDVQATQPQRKKKAPKHKSQRGVSFTIEEDTLLISAWLNVSTNSIWMTDQTSTQFVNKFCGSMAQVEGMYPSGATKLDKIDKTKILYRETLKTNFTLYHCWNLLRNQPKWQTHMETIRRRDNVPRSGSTPNSIQLEVPIENVLVECERPPRKKSEKEREKKRKSRKREDKEFSDALREMTDDRKILLLERKESIIRLENRNSELLAIKKKKIEMEIKAQE</sequence>
<evidence type="ECO:0000259" key="2">
    <source>
        <dbReference type="Pfam" id="PF14303"/>
    </source>
</evidence>
<evidence type="ECO:0000313" key="3">
    <source>
        <dbReference type="EMBL" id="KAG6636333.1"/>
    </source>
</evidence>
<evidence type="ECO:0000256" key="1">
    <source>
        <dbReference type="SAM" id="MobiDB-lite"/>
    </source>
</evidence>
<name>A0A8T1P4L4_CARIL</name>
<feature type="domain" description="No apical meristem-associated C-terminal" evidence="2">
    <location>
        <begin position="126"/>
        <end position="246"/>
    </location>
</feature>
<feature type="compositionally biased region" description="Basic and acidic residues" evidence="1">
    <location>
        <begin position="180"/>
        <end position="189"/>
    </location>
</feature>
<dbReference type="EMBL" id="CM031819">
    <property type="protein sequence ID" value="KAG6636333.1"/>
    <property type="molecule type" value="Genomic_DNA"/>
</dbReference>
<dbReference type="AlphaFoldDB" id="A0A8T1P4L4"/>
<proteinExistence type="predicted"/>
<reference evidence="3" key="1">
    <citation type="submission" date="2020-12" db="EMBL/GenBank/DDBJ databases">
        <title>WGS assembly of Carya illinoinensis cv. Pawnee.</title>
        <authorList>
            <person name="Platts A."/>
            <person name="Shu S."/>
            <person name="Wright S."/>
            <person name="Barry K."/>
            <person name="Edger P."/>
            <person name="Pires J.C."/>
            <person name="Schmutz J."/>
        </authorList>
    </citation>
    <scope>NUCLEOTIDE SEQUENCE</scope>
    <source>
        <tissue evidence="3">Leaf</tissue>
    </source>
</reference>
<dbReference type="PANTHER" id="PTHR45023">
    <property type="match status" value="1"/>
</dbReference>
<feature type="region of interest" description="Disordered" evidence="1">
    <location>
        <begin position="180"/>
        <end position="205"/>
    </location>
</feature>
<protein>
    <recommendedName>
        <fullName evidence="2">No apical meristem-associated C-terminal domain-containing protein</fullName>
    </recommendedName>
</protein>
<dbReference type="PANTHER" id="PTHR45023:SF4">
    <property type="entry name" value="GLYCINE-RICH PROTEIN-RELATED"/>
    <property type="match status" value="1"/>
</dbReference>
<organism evidence="3 4">
    <name type="scientific">Carya illinoinensis</name>
    <name type="common">Pecan</name>
    <dbReference type="NCBI Taxonomy" id="32201"/>
    <lineage>
        <taxon>Eukaryota</taxon>
        <taxon>Viridiplantae</taxon>
        <taxon>Streptophyta</taxon>
        <taxon>Embryophyta</taxon>
        <taxon>Tracheophyta</taxon>
        <taxon>Spermatophyta</taxon>
        <taxon>Magnoliopsida</taxon>
        <taxon>eudicotyledons</taxon>
        <taxon>Gunneridae</taxon>
        <taxon>Pentapetalae</taxon>
        <taxon>rosids</taxon>
        <taxon>fabids</taxon>
        <taxon>Fagales</taxon>
        <taxon>Juglandaceae</taxon>
        <taxon>Carya</taxon>
    </lineage>
</organism>
<dbReference type="Pfam" id="PF14303">
    <property type="entry name" value="NAM-associated"/>
    <property type="match status" value="1"/>
</dbReference>
<gene>
    <name evidence="3" type="ORF">CIPAW_11G104100</name>
</gene>
<dbReference type="InterPro" id="IPR029466">
    <property type="entry name" value="NAM-associated_C"/>
</dbReference>
<comment type="caution">
    <text evidence="3">The sequence shown here is derived from an EMBL/GenBank/DDBJ whole genome shotgun (WGS) entry which is preliminary data.</text>
</comment>
<accession>A0A8T1P4L4</accession>
<keyword evidence="4" id="KW-1185">Reference proteome</keyword>
<dbReference type="Proteomes" id="UP000811609">
    <property type="component" value="Chromosome 11"/>
</dbReference>